<dbReference type="GO" id="GO:0005783">
    <property type="term" value="C:endoplasmic reticulum"/>
    <property type="evidence" value="ECO:0007669"/>
    <property type="project" value="TreeGrafter"/>
</dbReference>
<keyword evidence="2 8" id="KW-0808">Transferase</keyword>
<evidence type="ECO:0000313" key="10">
    <source>
        <dbReference type="EMBL" id="CBK21774.2"/>
    </source>
</evidence>
<dbReference type="EMBL" id="FN668644">
    <property type="protein sequence ID" value="CBK21774.2"/>
    <property type="molecule type" value="Genomic_DNA"/>
</dbReference>
<evidence type="ECO:0000256" key="4">
    <source>
        <dbReference type="ARBA" id="ARBA00022989"/>
    </source>
</evidence>
<evidence type="ECO:0000256" key="7">
    <source>
        <dbReference type="ARBA" id="ARBA00038298"/>
    </source>
</evidence>
<comment type="caution">
    <text evidence="8">Lacks conserved residue(s) required for the propagation of feature annotation.</text>
</comment>
<dbReference type="GO" id="GO:0005794">
    <property type="term" value="C:Golgi apparatus"/>
    <property type="evidence" value="ECO:0007669"/>
    <property type="project" value="TreeGrafter"/>
</dbReference>
<feature type="domain" description="Palmitoyltransferase DHHC" evidence="9">
    <location>
        <begin position="2"/>
        <end position="64"/>
    </location>
</feature>
<organism evidence="10">
    <name type="scientific">Blastocystis hominis</name>
    <dbReference type="NCBI Taxonomy" id="12968"/>
    <lineage>
        <taxon>Eukaryota</taxon>
        <taxon>Sar</taxon>
        <taxon>Stramenopiles</taxon>
        <taxon>Bigyra</taxon>
        <taxon>Opalozoa</taxon>
        <taxon>Opalinata</taxon>
        <taxon>Blastocystidae</taxon>
        <taxon>Blastocystis</taxon>
    </lineage>
</organism>
<dbReference type="Proteomes" id="UP000008312">
    <property type="component" value="Unassembled WGS sequence"/>
</dbReference>
<name>D8M135_BLAHO</name>
<keyword evidence="11" id="KW-1185">Reference proteome</keyword>
<dbReference type="GO" id="GO:0019706">
    <property type="term" value="F:protein-cysteine S-palmitoyltransferase activity"/>
    <property type="evidence" value="ECO:0007669"/>
    <property type="project" value="UniProtKB-EC"/>
</dbReference>
<feature type="transmembrane region" description="Helical" evidence="8">
    <location>
        <begin position="42"/>
        <end position="71"/>
    </location>
</feature>
<gene>
    <name evidence="10" type="ORF">GSBLH_T00006343001</name>
</gene>
<dbReference type="Pfam" id="PF01529">
    <property type="entry name" value="DHHC"/>
    <property type="match status" value="1"/>
</dbReference>
<dbReference type="OrthoDB" id="9909019at2759"/>
<comment type="domain">
    <text evidence="8">The DHHC domain is required for palmitoyltransferase activity.</text>
</comment>
<dbReference type="InterPro" id="IPR001594">
    <property type="entry name" value="Palmitoyltrfase_DHHC"/>
</dbReference>
<keyword evidence="6 8" id="KW-0012">Acyltransferase</keyword>
<keyword evidence="5 8" id="KW-0472">Membrane</keyword>
<evidence type="ECO:0000256" key="5">
    <source>
        <dbReference type="ARBA" id="ARBA00023136"/>
    </source>
</evidence>
<dbReference type="RefSeq" id="XP_012895822.1">
    <property type="nucleotide sequence ID" value="XM_013040368.1"/>
</dbReference>
<evidence type="ECO:0000256" key="3">
    <source>
        <dbReference type="ARBA" id="ARBA00022692"/>
    </source>
</evidence>
<accession>D8M135</accession>
<dbReference type="AlphaFoldDB" id="D8M135"/>
<dbReference type="GO" id="GO:0016020">
    <property type="term" value="C:membrane"/>
    <property type="evidence" value="ECO:0007669"/>
    <property type="project" value="UniProtKB-SubCell"/>
</dbReference>
<dbReference type="GeneID" id="24922468"/>
<dbReference type="InterPro" id="IPR039859">
    <property type="entry name" value="PFA4/ZDH16/20/ERF2-like"/>
</dbReference>
<comment type="subcellular location">
    <subcellularLocation>
        <location evidence="1">Membrane</location>
        <topology evidence="1">Multi-pass membrane protein</topology>
    </subcellularLocation>
</comment>
<evidence type="ECO:0000256" key="8">
    <source>
        <dbReference type="RuleBase" id="RU079119"/>
    </source>
</evidence>
<dbReference type="EC" id="2.3.1.225" evidence="8"/>
<evidence type="ECO:0000313" key="11">
    <source>
        <dbReference type="Proteomes" id="UP000008312"/>
    </source>
</evidence>
<dbReference type="PANTHER" id="PTHR22883:SF23">
    <property type="entry name" value="PALMITOYLTRANSFERASE ZDHHC6"/>
    <property type="match status" value="1"/>
</dbReference>
<keyword evidence="4 8" id="KW-1133">Transmembrane helix</keyword>
<dbReference type="PROSITE" id="PS50216">
    <property type="entry name" value="DHHC"/>
    <property type="match status" value="1"/>
</dbReference>
<evidence type="ECO:0000256" key="2">
    <source>
        <dbReference type="ARBA" id="ARBA00022679"/>
    </source>
</evidence>
<evidence type="ECO:0000259" key="9">
    <source>
        <dbReference type="Pfam" id="PF01529"/>
    </source>
</evidence>
<protein>
    <recommendedName>
        <fullName evidence="8">Palmitoyltransferase</fullName>
        <ecNumber evidence="8">2.3.1.225</ecNumber>
    </recommendedName>
</protein>
<evidence type="ECO:0000256" key="6">
    <source>
        <dbReference type="ARBA" id="ARBA00023315"/>
    </source>
</evidence>
<reference evidence="10" key="1">
    <citation type="submission" date="2010-02" db="EMBL/GenBank/DDBJ databases">
        <title>Sequencing and annotation of the Blastocystis hominis genome.</title>
        <authorList>
            <person name="Wincker P."/>
        </authorList>
    </citation>
    <scope>NUCLEOTIDE SEQUENCE</scope>
    <source>
        <strain evidence="10">Singapore isolate B</strain>
    </source>
</reference>
<evidence type="ECO:0000256" key="1">
    <source>
        <dbReference type="ARBA" id="ARBA00004141"/>
    </source>
</evidence>
<sequence length="72" mass="8425">MNVPEDAYHCTQCNICVSDYDHHCVWIGKCIGRNNMLQFSRFTLSLVISFFYLSFCQALTFFNVFSISVWIV</sequence>
<comment type="catalytic activity">
    <reaction evidence="8">
        <text>L-cysteinyl-[protein] + hexadecanoyl-CoA = S-hexadecanoyl-L-cysteinyl-[protein] + CoA</text>
        <dbReference type="Rhea" id="RHEA:36683"/>
        <dbReference type="Rhea" id="RHEA-COMP:10131"/>
        <dbReference type="Rhea" id="RHEA-COMP:11032"/>
        <dbReference type="ChEBI" id="CHEBI:29950"/>
        <dbReference type="ChEBI" id="CHEBI:57287"/>
        <dbReference type="ChEBI" id="CHEBI:57379"/>
        <dbReference type="ChEBI" id="CHEBI:74151"/>
        <dbReference type="EC" id="2.3.1.225"/>
    </reaction>
</comment>
<dbReference type="GO" id="GO:0006612">
    <property type="term" value="P:protein targeting to membrane"/>
    <property type="evidence" value="ECO:0007669"/>
    <property type="project" value="TreeGrafter"/>
</dbReference>
<dbReference type="InParanoid" id="D8M135"/>
<proteinExistence type="inferred from homology"/>
<dbReference type="PANTHER" id="PTHR22883">
    <property type="entry name" value="ZINC FINGER DHHC DOMAIN CONTAINING PROTEIN"/>
    <property type="match status" value="1"/>
</dbReference>
<keyword evidence="3 8" id="KW-0812">Transmembrane</keyword>
<comment type="similarity">
    <text evidence="7">Belongs to the DHHC palmitoyltransferase family. PFA5 subfamily.</text>
</comment>